<keyword evidence="9" id="KW-1185">Reference proteome</keyword>
<evidence type="ECO:0000256" key="6">
    <source>
        <dbReference type="SAM" id="MobiDB-lite"/>
    </source>
</evidence>
<feature type="binding site" evidence="5">
    <location>
        <begin position="237"/>
        <end position="244"/>
    </location>
    <ligand>
        <name>substrate</name>
    </ligand>
</feature>
<keyword evidence="2" id="KW-0547">Nucleotide-binding</keyword>
<dbReference type="FunFam" id="3.40.50.1240:FF:000001">
    <property type="entry name" value="6-phosphofructo-2-kinase/fructose-2, 6-bisphosphatase 3 isoform 2"/>
    <property type="match status" value="1"/>
</dbReference>
<feature type="compositionally biased region" description="Basic and acidic residues" evidence="6">
    <location>
        <begin position="431"/>
        <end position="440"/>
    </location>
</feature>
<feature type="binding site" evidence="5">
    <location>
        <position position="287"/>
    </location>
    <ligand>
        <name>substrate</name>
    </ligand>
</feature>
<evidence type="ECO:0000256" key="5">
    <source>
        <dbReference type="PIRSR" id="PIRSR613078-2"/>
    </source>
</evidence>
<dbReference type="Proteomes" id="UP000594262">
    <property type="component" value="Unplaced"/>
</dbReference>
<comment type="similarity">
    <text evidence="1">In the C-terminal section; belongs to the phosphoglycerate mutase family.</text>
</comment>
<accession>A0A7M5VFW7</accession>
<feature type="region of interest" description="Disordered" evidence="6">
    <location>
        <begin position="431"/>
        <end position="489"/>
    </location>
</feature>
<dbReference type="PROSITE" id="PS00175">
    <property type="entry name" value="PG_MUTASE"/>
    <property type="match status" value="1"/>
</dbReference>
<dbReference type="Gene3D" id="3.40.50.1240">
    <property type="entry name" value="Phosphoglycerate mutase-like"/>
    <property type="match status" value="1"/>
</dbReference>
<dbReference type="PRINTS" id="PR00991">
    <property type="entry name" value="6PFRUCTKNASE"/>
</dbReference>
<dbReference type="SUPFAM" id="SSF52540">
    <property type="entry name" value="P-loop containing nucleoside triphosphate hydrolases"/>
    <property type="match status" value="1"/>
</dbReference>
<dbReference type="GO" id="GO:0004331">
    <property type="term" value="F:fructose-2,6-bisphosphate 2-phosphatase activity"/>
    <property type="evidence" value="ECO:0007669"/>
    <property type="project" value="TreeGrafter"/>
</dbReference>
<dbReference type="OrthoDB" id="267323at2759"/>
<dbReference type="EnsemblMetazoa" id="CLYHEMT011309.1">
    <property type="protein sequence ID" value="CLYHEMP011309.1"/>
    <property type="gene ID" value="CLYHEMG011309"/>
</dbReference>
<dbReference type="InterPro" id="IPR001345">
    <property type="entry name" value="PG/BPGM_mutase_AS"/>
</dbReference>
<dbReference type="InterPro" id="IPR029033">
    <property type="entry name" value="His_PPase_superfam"/>
</dbReference>
<dbReference type="FunFam" id="3.40.50.300:FF:000644">
    <property type="entry name" value="GpmB, Fructose-2,6-bisphosphatase"/>
    <property type="match status" value="1"/>
</dbReference>
<dbReference type="GO" id="GO:0005524">
    <property type="term" value="F:ATP binding"/>
    <property type="evidence" value="ECO:0007669"/>
    <property type="project" value="UniProtKB-KW"/>
</dbReference>
<protein>
    <recommendedName>
        <fullName evidence="7">6-phosphofructo-2-kinase domain-containing protein</fullName>
    </recommendedName>
</protein>
<organism evidence="8 9">
    <name type="scientific">Clytia hemisphaerica</name>
    <dbReference type="NCBI Taxonomy" id="252671"/>
    <lineage>
        <taxon>Eukaryota</taxon>
        <taxon>Metazoa</taxon>
        <taxon>Cnidaria</taxon>
        <taxon>Hydrozoa</taxon>
        <taxon>Hydroidolina</taxon>
        <taxon>Leptothecata</taxon>
        <taxon>Obeliida</taxon>
        <taxon>Clytiidae</taxon>
        <taxon>Clytia</taxon>
    </lineage>
</organism>
<dbReference type="GO" id="GO:0006000">
    <property type="term" value="P:fructose metabolic process"/>
    <property type="evidence" value="ECO:0007669"/>
    <property type="project" value="InterPro"/>
</dbReference>
<evidence type="ECO:0000256" key="3">
    <source>
        <dbReference type="ARBA" id="ARBA00022840"/>
    </source>
</evidence>
<feature type="active site" description="Tele-phosphohistidine intermediate" evidence="4">
    <location>
        <position position="238"/>
    </location>
</feature>
<keyword evidence="3" id="KW-0067">ATP-binding</keyword>
<evidence type="ECO:0000256" key="4">
    <source>
        <dbReference type="PIRSR" id="PIRSR613078-1"/>
    </source>
</evidence>
<dbReference type="PANTHER" id="PTHR10606">
    <property type="entry name" value="6-PHOSPHOFRUCTO-2-KINASE/FRUCTOSE-2,6-BISPHOSPHATASE"/>
    <property type="match status" value="1"/>
</dbReference>
<feature type="domain" description="6-phosphofructo-2-kinase" evidence="7">
    <location>
        <begin position="13"/>
        <end position="230"/>
    </location>
</feature>
<dbReference type="Pfam" id="PF00300">
    <property type="entry name" value="His_Phos_1"/>
    <property type="match status" value="1"/>
</dbReference>
<name>A0A7M5VFW7_9CNID</name>
<dbReference type="SMART" id="SM00855">
    <property type="entry name" value="PGAM"/>
    <property type="match status" value="1"/>
</dbReference>
<evidence type="ECO:0000256" key="1">
    <source>
        <dbReference type="ARBA" id="ARBA00008408"/>
    </source>
</evidence>
<dbReference type="PANTHER" id="PTHR10606:SF44">
    <property type="entry name" value="6-PHOSPHOFRUCTO 2-KINASE_FRUCTOSE 2,6-BISPHOSPHATASE LONG FORM"/>
    <property type="match status" value="1"/>
</dbReference>
<dbReference type="Pfam" id="PF01591">
    <property type="entry name" value="6PF2K"/>
    <property type="match status" value="1"/>
</dbReference>
<dbReference type="GO" id="GO:0003873">
    <property type="term" value="F:6-phosphofructo-2-kinase activity"/>
    <property type="evidence" value="ECO:0007669"/>
    <property type="project" value="InterPro"/>
</dbReference>
<dbReference type="SUPFAM" id="SSF53254">
    <property type="entry name" value="Phosphoglycerate mutase-like"/>
    <property type="match status" value="1"/>
</dbReference>
<dbReference type="Gene3D" id="3.40.50.300">
    <property type="entry name" value="P-loop containing nucleotide triphosphate hydrolases"/>
    <property type="match status" value="1"/>
</dbReference>
<dbReference type="CDD" id="cd07067">
    <property type="entry name" value="HP_PGM_like"/>
    <property type="match status" value="1"/>
</dbReference>
<sequence>MAFRKSSIAARMEGKTNVPTCFVMVGLPARGKTFMSKKLTRYLNWIGVNTKVFNAGEYRRRIYGTVNCKHDFFNPNNPSGQEARMKCVDLALEDVANFLHKEGGQVSILDATNTTKDRRKYVYEQCQKHGIKTFFIESICDDPDIIYQNILEVKLSSPDYKDCGEEEAVKDFIARIRHYEELYETIDIDKEGQLAFLKLINVGQKFLVNLISGYLQTRAVYFLMNIHITPRSIYLTRHGESMLNLKGRIGGDSGLSPRGVKYQQKLSDFIKEQNIPDLKVWTSTLKRTIQTASDVPAISKEQWHAIDELDAGICDNMTYEEIQEKYPEEFARRDQDKYHYRYPRGESYEDLVTRLEPVIMELERQHNVLVVCHQAVMRCLLSYFLDTPASEMPYMEVPLHTIYKLTPIAYGCRVEMFKQDIPCVNTHRQKPTDVRLDRSPDAALSTVPEHEMGDYDASWNRNSPLKTERAMNSKDGLPTLEPIQPQYQM</sequence>
<dbReference type="InterPro" id="IPR003094">
    <property type="entry name" value="6Pfruct_kin"/>
</dbReference>
<evidence type="ECO:0000313" key="8">
    <source>
        <dbReference type="EnsemblMetazoa" id="CLYHEMP011309.1"/>
    </source>
</evidence>
<proteinExistence type="inferred from homology"/>
<evidence type="ECO:0000256" key="2">
    <source>
        <dbReference type="ARBA" id="ARBA00022741"/>
    </source>
</evidence>
<dbReference type="InterPro" id="IPR013079">
    <property type="entry name" value="6Phosfructo_kin"/>
</dbReference>
<dbReference type="PIRSF" id="PIRSF000709">
    <property type="entry name" value="6PFK_2-Ptase"/>
    <property type="match status" value="1"/>
</dbReference>
<feature type="active site" description="Proton donor/acceptor" evidence="4">
    <location>
        <position position="308"/>
    </location>
</feature>
<dbReference type="InterPro" id="IPR013078">
    <property type="entry name" value="His_Pase_superF_clade-1"/>
</dbReference>
<evidence type="ECO:0000313" key="9">
    <source>
        <dbReference type="Proteomes" id="UP000594262"/>
    </source>
</evidence>
<dbReference type="GO" id="GO:0005829">
    <property type="term" value="C:cytosol"/>
    <property type="evidence" value="ECO:0007669"/>
    <property type="project" value="TreeGrafter"/>
</dbReference>
<dbReference type="AlphaFoldDB" id="A0A7M5VFW7"/>
<dbReference type="GeneID" id="136818504"/>
<evidence type="ECO:0000259" key="7">
    <source>
        <dbReference type="Pfam" id="PF01591"/>
    </source>
</evidence>
<dbReference type="GO" id="GO:0006003">
    <property type="term" value="P:fructose 2,6-bisphosphate metabolic process"/>
    <property type="evidence" value="ECO:0007669"/>
    <property type="project" value="InterPro"/>
</dbReference>
<dbReference type="RefSeq" id="XP_066930947.1">
    <property type="nucleotide sequence ID" value="XM_067074846.1"/>
</dbReference>
<dbReference type="InterPro" id="IPR027417">
    <property type="entry name" value="P-loop_NTPase"/>
</dbReference>
<reference evidence="8" key="1">
    <citation type="submission" date="2021-01" db="UniProtKB">
        <authorList>
            <consortium name="EnsemblMetazoa"/>
        </authorList>
    </citation>
    <scope>IDENTIFICATION</scope>
</reference>